<dbReference type="EMBL" id="JAZDUA010000177">
    <property type="protein sequence ID" value="KAK7865415.1"/>
    <property type="molecule type" value="Genomic_DNA"/>
</dbReference>
<dbReference type="InterPro" id="IPR007875">
    <property type="entry name" value="Sprouty"/>
</dbReference>
<gene>
    <name evidence="3" type="ORF">R5R35_012782</name>
</gene>
<dbReference type="AlphaFoldDB" id="A0AAN9VNU4"/>
<sequence>MAHHGDVARPPSAALSPGLLVGLGGGAPARVHRAPVMTPAPAPLPLALSAPAPAAASSSAGAGASAEVTLESPRPDGERTANEYVETPFRPGAGTRDGAGKGAGGAGPGVAPKAPGTAVRSSAPHHTQLVLPVGPLHASAQTHHHSSHHHHHHHLPHHNNNKADARTPPPAVRFATGKRCPPALPAPAPGAVVTKQPAAAAAPAAATFKKDSAPAGSSGALGAARPGSSAAFPGASDCSIICSECGRCRCQSCRRPRPLPQCWLCNNMCLVSAESVVDYASCLCCVKGLYYHCVVDNEADASLADDPCSCGPPRKLSRWGCLGLLSLVLPCLWCYWPARGCVRVAEKAYARYASQGCRCEPRPHAFSDASTPQKRLLDAALDF</sequence>
<comment type="similarity">
    <text evidence="1">Belongs to the sprouty family.</text>
</comment>
<protein>
    <recommendedName>
        <fullName evidence="5">Sprouty</fullName>
    </recommendedName>
</protein>
<evidence type="ECO:0000313" key="4">
    <source>
        <dbReference type="Proteomes" id="UP001378592"/>
    </source>
</evidence>
<comment type="caution">
    <text evidence="3">The sequence shown here is derived from an EMBL/GenBank/DDBJ whole genome shotgun (WGS) entry which is preliminary data.</text>
</comment>
<name>A0AAN9VNU4_9ORTH</name>
<evidence type="ECO:0000256" key="2">
    <source>
        <dbReference type="SAM" id="MobiDB-lite"/>
    </source>
</evidence>
<keyword evidence="4" id="KW-1185">Reference proteome</keyword>
<feature type="compositionally biased region" description="Low complexity" evidence="2">
    <location>
        <begin position="55"/>
        <end position="66"/>
    </location>
</feature>
<dbReference type="GO" id="GO:0016020">
    <property type="term" value="C:membrane"/>
    <property type="evidence" value="ECO:0007669"/>
    <property type="project" value="InterPro"/>
</dbReference>
<dbReference type="GO" id="GO:0040037">
    <property type="term" value="P:negative regulation of fibroblast growth factor receptor signaling pathway"/>
    <property type="evidence" value="ECO:0007669"/>
    <property type="project" value="TreeGrafter"/>
</dbReference>
<dbReference type="PROSITE" id="PS51227">
    <property type="entry name" value="SPR"/>
    <property type="match status" value="1"/>
</dbReference>
<accession>A0AAN9VNU4</accession>
<dbReference type="GO" id="GO:0048513">
    <property type="term" value="P:animal organ development"/>
    <property type="evidence" value="ECO:0007669"/>
    <property type="project" value="TreeGrafter"/>
</dbReference>
<evidence type="ECO:0000313" key="3">
    <source>
        <dbReference type="EMBL" id="KAK7865415.1"/>
    </source>
</evidence>
<dbReference type="GO" id="GO:0005829">
    <property type="term" value="C:cytosol"/>
    <property type="evidence" value="ECO:0007669"/>
    <property type="project" value="TreeGrafter"/>
</dbReference>
<evidence type="ECO:0008006" key="5">
    <source>
        <dbReference type="Google" id="ProtNLM"/>
    </source>
</evidence>
<reference evidence="3 4" key="1">
    <citation type="submission" date="2024-03" db="EMBL/GenBank/DDBJ databases">
        <title>The genome assembly and annotation of the cricket Gryllus longicercus Weissman &amp; Gray.</title>
        <authorList>
            <person name="Szrajer S."/>
            <person name="Gray D."/>
            <person name="Ylla G."/>
        </authorList>
    </citation>
    <scope>NUCLEOTIDE SEQUENCE [LARGE SCALE GENOMIC DNA]</scope>
    <source>
        <strain evidence="3">DAG 2021-001</strain>
        <tissue evidence="3">Whole body minus gut</tissue>
    </source>
</reference>
<dbReference type="PANTHER" id="PTHR12365:SF7">
    <property type="entry name" value="PROTEIN SPROUTY"/>
    <property type="match status" value="1"/>
</dbReference>
<feature type="compositionally biased region" description="Low complexity" evidence="2">
    <location>
        <begin position="109"/>
        <end position="119"/>
    </location>
</feature>
<organism evidence="3 4">
    <name type="scientific">Gryllus longicercus</name>
    <dbReference type="NCBI Taxonomy" id="2509291"/>
    <lineage>
        <taxon>Eukaryota</taxon>
        <taxon>Metazoa</taxon>
        <taxon>Ecdysozoa</taxon>
        <taxon>Arthropoda</taxon>
        <taxon>Hexapoda</taxon>
        <taxon>Insecta</taxon>
        <taxon>Pterygota</taxon>
        <taxon>Neoptera</taxon>
        <taxon>Polyneoptera</taxon>
        <taxon>Orthoptera</taxon>
        <taxon>Ensifera</taxon>
        <taxon>Gryllidea</taxon>
        <taxon>Grylloidea</taxon>
        <taxon>Gryllidae</taxon>
        <taxon>Gryllinae</taxon>
        <taxon>Gryllus</taxon>
    </lineage>
</organism>
<feature type="region of interest" description="Disordered" evidence="2">
    <location>
        <begin position="137"/>
        <end position="168"/>
    </location>
</feature>
<feature type="compositionally biased region" description="Basic residues" evidence="2">
    <location>
        <begin position="142"/>
        <end position="160"/>
    </location>
</feature>
<dbReference type="Proteomes" id="UP001378592">
    <property type="component" value="Unassembled WGS sequence"/>
</dbReference>
<dbReference type="Pfam" id="PF05210">
    <property type="entry name" value="Sprouty"/>
    <property type="match status" value="1"/>
</dbReference>
<feature type="compositionally biased region" description="Gly residues" evidence="2">
    <location>
        <begin position="95"/>
        <end position="108"/>
    </location>
</feature>
<proteinExistence type="inferred from homology"/>
<dbReference type="PANTHER" id="PTHR12365">
    <property type="entry name" value="SPROUTY"/>
    <property type="match status" value="1"/>
</dbReference>
<dbReference type="GO" id="GO:0046580">
    <property type="term" value="P:negative regulation of Ras protein signal transduction"/>
    <property type="evidence" value="ECO:0007669"/>
    <property type="project" value="TreeGrafter"/>
</dbReference>
<dbReference type="InterPro" id="IPR051192">
    <property type="entry name" value="Sprouty_domain"/>
</dbReference>
<evidence type="ECO:0000256" key="1">
    <source>
        <dbReference type="ARBA" id="ARBA00010964"/>
    </source>
</evidence>
<feature type="region of interest" description="Disordered" evidence="2">
    <location>
        <begin position="55"/>
        <end position="124"/>
    </location>
</feature>